<dbReference type="InterPro" id="IPR014001">
    <property type="entry name" value="Helicase_ATP-bd"/>
</dbReference>
<comment type="catalytic activity">
    <reaction evidence="10">
        <text>ATP + H2O = ADP + phosphate + H(+)</text>
        <dbReference type="Rhea" id="RHEA:13065"/>
        <dbReference type="ChEBI" id="CHEBI:15377"/>
        <dbReference type="ChEBI" id="CHEBI:15378"/>
        <dbReference type="ChEBI" id="CHEBI:30616"/>
        <dbReference type="ChEBI" id="CHEBI:43474"/>
        <dbReference type="ChEBI" id="CHEBI:456216"/>
        <dbReference type="EC" id="3.6.4.13"/>
    </reaction>
</comment>
<dbReference type="CDD" id="cd17913">
    <property type="entry name" value="DEXQc_Suv3"/>
    <property type="match status" value="1"/>
</dbReference>
<name>A0A0N5AMU9_9BILA</name>
<accession>A0A0N5AMU9</accession>
<keyword evidence="5" id="KW-0378">Hydrolase</keyword>
<dbReference type="SUPFAM" id="SSF52540">
    <property type="entry name" value="P-loop containing nucleoside triphosphate hydrolases"/>
    <property type="match status" value="1"/>
</dbReference>
<dbReference type="InterPro" id="IPR055206">
    <property type="entry name" value="DEXQc_SUV3"/>
</dbReference>
<dbReference type="InterPro" id="IPR044774">
    <property type="entry name" value="Suv3_DEXQc"/>
</dbReference>
<dbReference type="GO" id="GO:0003724">
    <property type="term" value="F:RNA helicase activity"/>
    <property type="evidence" value="ECO:0007669"/>
    <property type="project" value="UniProtKB-EC"/>
</dbReference>
<evidence type="ECO:0000313" key="15">
    <source>
        <dbReference type="WBParaSite" id="SMUV_0000591801-mRNA-1"/>
    </source>
</evidence>
<feature type="domain" description="Helicase ATP-binding" evidence="12">
    <location>
        <begin position="93"/>
        <end position="242"/>
    </location>
</feature>
<dbReference type="PANTHER" id="PTHR12131">
    <property type="entry name" value="ATP-DEPENDENT RNA AND DNA HELICASE"/>
    <property type="match status" value="1"/>
</dbReference>
<keyword evidence="7" id="KW-0067">ATP-binding</keyword>
<dbReference type="FunFam" id="1.20.58.1080:FF:000001">
    <property type="entry name" value="ATP-dependent RNA helicase SUPV3L1, mitochondrial"/>
    <property type="match status" value="1"/>
</dbReference>
<evidence type="ECO:0000256" key="3">
    <source>
        <dbReference type="ARBA" id="ARBA00012552"/>
    </source>
</evidence>
<dbReference type="InterPro" id="IPR001650">
    <property type="entry name" value="Helicase_C-like"/>
</dbReference>
<dbReference type="CDD" id="cd18805">
    <property type="entry name" value="SF2_C_suv3"/>
    <property type="match status" value="1"/>
</dbReference>
<dbReference type="PANTHER" id="PTHR12131:SF1">
    <property type="entry name" value="ATP-DEPENDENT RNA HELICASE SUPV3L1, MITOCHONDRIAL-RELATED"/>
    <property type="match status" value="1"/>
</dbReference>
<dbReference type="Gene3D" id="3.40.50.300">
    <property type="entry name" value="P-loop containing nucleotide triphosphate hydrolases"/>
    <property type="match status" value="2"/>
</dbReference>
<dbReference type="InterPro" id="IPR022192">
    <property type="entry name" value="SUV3_C"/>
</dbReference>
<keyword evidence="14" id="KW-1185">Reference proteome</keyword>
<keyword evidence="4" id="KW-0547">Nucleotide-binding</keyword>
<evidence type="ECO:0000259" key="12">
    <source>
        <dbReference type="PROSITE" id="PS51192"/>
    </source>
</evidence>
<dbReference type="InterPro" id="IPR027417">
    <property type="entry name" value="P-loop_NTPase"/>
</dbReference>
<keyword evidence="9" id="KW-0496">Mitochondrion</keyword>
<evidence type="ECO:0000256" key="6">
    <source>
        <dbReference type="ARBA" id="ARBA00022806"/>
    </source>
</evidence>
<dbReference type="WBParaSite" id="SMUV_0000591801-mRNA-1">
    <property type="protein sequence ID" value="SMUV_0000591801-mRNA-1"/>
    <property type="gene ID" value="SMUV_0000591801"/>
</dbReference>
<dbReference type="EC" id="3.6.4.13" evidence="3"/>
<evidence type="ECO:0000256" key="5">
    <source>
        <dbReference type="ARBA" id="ARBA00022801"/>
    </source>
</evidence>
<dbReference type="STRING" id="451379.A0A0N5AMU9"/>
<proteinExistence type="inferred from homology"/>
<evidence type="ECO:0000256" key="4">
    <source>
        <dbReference type="ARBA" id="ARBA00022741"/>
    </source>
</evidence>
<dbReference type="PROSITE" id="PS51192">
    <property type="entry name" value="HELICASE_ATP_BIND_1"/>
    <property type="match status" value="1"/>
</dbReference>
<keyword evidence="8" id="KW-0809">Transit peptide</keyword>
<evidence type="ECO:0000256" key="8">
    <source>
        <dbReference type="ARBA" id="ARBA00022946"/>
    </source>
</evidence>
<evidence type="ECO:0000256" key="10">
    <source>
        <dbReference type="ARBA" id="ARBA00047984"/>
    </source>
</evidence>
<protein>
    <recommendedName>
        <fullName evidence="11">ATP-dependent RNA helicase SUV3 homolog, mitochondrial</fullName>
        <ecNumber evidence="3">3.6.4.13</ecNumber>
    </recommendedName>
</protein>
<sequence length="630" mass="71093">MILDQFRARPLVRELAEENGLNARLFIEAFRSFRNYCLGLIFYGTKKNDVILNVDTLFPFFLTHARKVFPHLVCIEDLRMISNLTQPHNWYSEARKLFRKVVFHAGPTNSGKTYQAVQQFLKAESGVYCAPLRLLAAEINEKSNAFGVKCDLITGEERRYAVNPSTPSSHIACTVEMLATDRSYDVAIIDEIQMLRDENRGWAWTRALLGVAAKEVHLCGEASAIDIVRSLLDETGEHVEVHKYERKTPLKISNHALGSLDKLQGGDCIICFNKGNIYGLTRRLDRLGIKFGLIYGGLPPGTKIAQAAKFNDPNDPTNVLVATDAIGMGLNLTIKRIIFSSIHKKTGLIPNYHALQIAGRAGRYGTRYEEGEVAELKKLLSKPIEPIKKVGIAPTFEQVETFAFHLPKASFSELLDIFVSVCSITDRFFMCSSVDTMKSVAKLIEHVSLPLKVRYYFCISPLDYTEQYQSIFCVKAARRLFSCGESLNFEWLSNTIGWPPKPLQRLADLLRLEQMHAVLDAYLWLSFRFPDMMPAELEAQQMKGEIDGMIQDGLGRIFELLAHDETKHTVKPADNTAQKSTADDEVAEVVKIFKNLSETLLAKGLLSEAQLQQLKAEFKLEEMKKSRLKQ</sequence>
<dbReference type="GO" id="GO:0000965">
    <property type="term" value="P:mitochondrial RNA 3'-end processing"/>
    <property type="evidence" value="ECO:0007669"/>
    <property type="project" value="TreeGrafter"/>
</dbReference>
<dbReference type="PROSITE" id="PS51194">
    <property type="entry name" value="HELICASE_CTER"/>
    <property type="match status" value="1"/>
</dbReference>
<evidence type="ECO:0000259" key="13">
    <source>
        <dbReference type="PROSITE" id="PS51194"/>
    </source>
</evidence>
<comment type="subcellular location">
    <subcellularLocation>
        <location evidence="1">Mitochondrion</location>
    </subcellularLocation>
</comment>
<dbReference type="SMART" id="SM00490">
    <property type="entry name" value="HELICc"/>
    <property type="match status" value="1"/>
</dbReference>
<organism evidence="14 15">
    <name type="scientific">Syphacia muris</name>
    <dbReference type="NCBI Taxonomy" id="451379"/>
    <lineage>
        <taxon>Eukaryota</taxon>
        <taxon>Metazoa</taxon>
        <taxon>Ecdysozoa</taxon>
        <taxon>Nematoda</taxon>
        <taxon>Chromadorea</taxon>
        <taxon>Rhabditida</taxon>
        <taxon>Spirurina</taxon>
        <taxon>Oxyuridomorpha</taxon>
        <taxon>Oxyuroidea</taxon>
        <taxon>Oxyuridae</taxon>
        <taxon>Syphacia</taxon>
    </lineage>
</organism>
<dbReference type="InterPro" id="IPR041453">
    <property type="entry name" value="Suv3_N"/>
</dbReference>
<dbReference type="Pfam" id="PF00271">
    <property type="entry name" value="Helicase_C"/>
    <property type="match status" value="1"/>
</dbReference>
<reference evidence="15" key="1">
    <citation type="submission" date="2017-02" db="UniProtKB">
        <authorList>
            <consortium name="WormBaseParasite"/>
        </authorList>
    </citation>
    <scope>IDENTIFICATION</scope>
</reference>
<dbReference type="GO" id="GO:0016787">
    <property type="term" value="F:hydrolase activity"/>
    <property type="evidence" value="ECO:0007669"/>
    <property type="project" value="UniProtKB-KW"/>
</dbReference>
<dbReference type="Gene3D" id="1.10.1740.140">
    <property type="match status" value="1"/>
</dbReference>
<dbReference type="Gene3D" id="1.20.272.40">
    <property type="match status" value="1"/>
</dbReference>
<evidence type="ECO:0000256" key="9">
    <source>
        <dbReference type="ARBA" id="ARBA00023128"/>
    </source>
</evidence>
<dbReference type="Pfam" id="PF12513">
    <property type="entry name" value="SUV3_C"/>
    <property type="match status" value="1"/>
</dbReference>
<evidence type="ECO:0000256" key="1">
    <source>
        <dbReference type="ARBA" id="ARBA00004173"/>
    </source>
</evidence>
<dbReference type="Proteomes" id="UP000046393">
    <property type="component" value="Unplaced"/>
</dbReference>
<dbReference type="GO" id="GO:0005524">
    <property type="term" value="F:ATP binding"/>
    <property type="evidence" value="ECO:0007669"/>
    <property type="project" value="UniProtKB-KW"/>
</dbReference>
<evidence type="ECO:0000256" key="2">
    <source>
        <dbReference type="ARBA" id="ARBA00008708"/>
    </source>
</evidence>
<dbReference type="Gene3D" id="1.20.58.1080">
    <property type="match status" value="1"/>
</dbReference>
<keyword evidence="6" id="KW-0347">Helicase</keyword>
<dbReference type="Pfam" id="PF22527">
    <property type="entry name" value="DEXQc_Suv3"/>
    <property type="match status" value="1"/>
</dbReference>
<comment type="similarity">
    <text evidence="2">Belongs to the helicase family.</text>
</comment>
<dbReference type="AlphaFoldDB" id="A0A0N5AMU9"/>
<dbReference type="InterPro" id="IPR050699">
    <property type="entry name" value="RNA-DNA_Helicase"/>
</dbReference>
<dbReference type="GO" id="GO:0045025">
    <property type="term" value="C:mitochondrial degradosome"/>
    <property type="evidence" value="ECO:0007669"/>
    <property type="project" value="TreeGrafter"/>
</dbReference>
<evidence type="ECO:0000256" key="7">
    <source>
        <dbReference type="ARBA" id="ARBA00022840"/>
    </source>
</evidence>
<dbReference type="FunFam" id="3.40.50.300:FF:000269">
    <property type="entry name" value="ATP-dependent RNA helicase SUPV3L1, mitochondrial"/>
    <property type="match status" value="1"/>
</dbReference>
<feature type="domain" description="Helicase C-terminal" evidence="13">
    <location>
        <begin position="255"/>
        <end position="403"/>
    </location>
</feature>
<dbReference type="Pfam" id="PF18114">
    <property type="entry name" value="Suv3_N"/>
    <property type="match status" value="1"/>
</dbReference>
<evidence type="ECO:0000313" key="14">
    <source>
        <dbReference type="Proteomes" id="UP000046393"/>
    </source>
</evidence>
<evidence type="ECO:0000256" key="11">
    <source>
        <dbReference type="ARBA" id="ARBA00069703"/>
    </source>
</evidence>